<reference evidence="1 2" key="1">
    <citation type="submission" date="2023-07" db="EMBL/GenBank/DDBJ databases">
        <title>Sequencing the genomes of 1000 actinobacteria strains.</title>
        <authorList>
            <person name="Klenk H.-P."/>
        </authorList>
    </citation>
    <scope>NUCLEOTIDE SEQUENCE [LARGE SCALE GENOMIC DNA]</scope>
    <source>
        <strain evidence="1 2">DSM 41600</strain>
    </source>
</reference>
<protein>
    <submittedName>
        <fullName evidence="1">Uncharacterized protein</fullName>
    </submittedName>
</protein>
<evidence type="ECO:0000313" key="1">
    <source>
        <dbReference type="EMBL" id="MDP9609605.1"/>
    </source>
</evidence>
<dbReference type="Proteomes" id="UP001234880">
    <property type="component" value="Unassembled WGS sequence"/>
</dbReference>
<evidence type="ECO:0000313" key="2">
    <source>
        <dbReference type="Proteomes" id="UP001234880"/>
    </source>
</evidence>
<proteinExistence type="predicted"/>
<organism evidence="1 2">
    <name type="scientific">Streptomyces demainii</name>
    <dbReference type="NCBI Taxonomy" id="588122"/>
    <lineage>
        <taxon>Bacteria</taxon>
        <taxon>Bacillati</taxon>
        <taxon>Actinomycetota</taxon>
        <taxon>Actinomycetes</taxon>
        <taxon>Kitasatosporales</taxon>
        <taxon>Streptomycetaceae</taxon>
        <taxon>Streptomyces</taxon>
    </lineage>
</organism>
<accession>A0ABT9KN40</accession>
<dbReference type="EMBL" id="JAURUE010000001">
    <property type="protein sequence ID" value="MDP9609605.1"/>
    <property type="molecule type" value="Genomic_DNA"/>
</dbReference>
<sequence>MESPKAVAPMAQALREAAEWVGCDSVRIERVDRPELAAPLTAAVT</sequence>
<gene>
    <name evidence="1" type="ORF">JOF35_001882</name>
</gene>
<name>A0ABT9KN40_9ACTN</name>
<dbReference type="RefSeq" id="WP_307110385.1">
    <property type="nucleotide sequence ID" value="NZ_JAURUE010000001.1"/>
</dbReference>
<keyword evidence="2" id="KW-1185">Reference proteome</keyword>
<comment type="caution">
    <text evidence="1">The sequence shown here is derived from an EMBL/GenBank/DDBJ whole genome shotgun (WGS) entry which is preliminary data.</text>
</comment>